<accession>A0A4R6RLE5</accession>
<feature type="transmembrane region" description="Helical" evidence="1">
    <location>
        <begin position="6"/>
        <end position="29"/>
    </location>
</feature>
<keyword evidence="3" id="KW-1185">Reference proteome</keyword>
<keyword evidence="1" id="KW-1133">Transmembrane helix</keyword>
<gene>
    <name evidence="2" type="ORF">EDD54_1205</name>
</gene>
<evidence type="ECO:0000313" key="2">
    <source>
        <dbReference type="EMBL" id="TDP87312.1"/>
    </source>
</evidence>
<comment type="caution">
    <text evidence="2">The sequence shown here is derived from an EMBL/GenBank/DDBJ whole genome shotgun (WGS) entry which is preliminary data.</text>
</comment>
<dbReference type="RefSeq" id="WP_126535646.1">
    <property type="nucleotide sequence ID" value="NZ_BSPM01000008.1"/>
</dbReference>
<dbReference type="EMBL" id="SNXY01000006">
    <property type="protein sequence ID" value="TDP87312.1"/>
    <property type="molecule type" value="Genomic_DNA"/>
</dbReference>
<keyword evidence="1" id="KW-0472">Membrane</keyword>
<keyword evidence="1" id="KW-0812">Transmembrane</keyword>
<evidence type="ECO:0000313" key="3">
    <source>
        <dbReference type="Proteomes" id="UP000294547"/>
    </source>
</evidence>
<feature type="transmembrane region" description="Helical" evidence="1">
    <location>
        <begin position="50"/>
        <end position="79"/>
    </location>
</feature>
<dbReference type="Proteomes" id="UP000294547">
    <property type="component" value="Unassembled WGS sequence"/>
</dbReference>
<dbReference type="AlphaFoldDB" id="A0A4R6RLE5"/>
<sequence>MGWPDLPLAGVLGAALGVLVGLIDYAVVASLVRRALARLGGAPDPKRADLVMKVVFVVNALVFAALGWWVGVSVIGIGVTPA</sequence>
<protein>
    <submittedName>
        <fullName evidence="2">Uncharacterized protein</fullName>
    </submittedName>
</protein>
<reference evidence="2 3" key="1">
    <citation type="submission" date="2019-03" db="EMBL/GenBank/DDBJ databases">
        <title>Genomic Encyclopedia of Type Strains, Phase IV (KMG-IV): sequencing the most valuable type-strain genomes for metagenomic binning, comparative biology and taxonomic classification.</title>
        <authorList>
            <person name="Goeker M."/>
        </authorList>
    </citation>
    <scope>NUCLEOTIDE SEQUENCE [LARGE SCALE GENOMIC DNA]</scope>
    <source>
        <strain evidence="2 3">DSM 102969</strain>
    </source>
</reference>
<organism evidence="2 3">
    <name type="scientific">Oharaeibacter diazotrophicus</name>
    <dbReference type="NCBI Taxonomy" id="1920512"/>
    <lineage>
        <taxon>Bacteria</taxon>
        <taxon>Pseudomonadati</taxon>
        <taxon>Pseudomonadota</taxon>
        <taxon>Alphaproteobacteria</taxon>
        <taxon>Hyphomicrobiales</taxon>
        <taxon>Pleomorphomonadaceae</taxon>
        <taxon>Oharaeibacter</taxon>
    </lineage>
</organism>
<evidence type="ECO:0000256" key="1">
    <source>
        <dbReference type="SAM" id="Phobius"/>
    </source>
</evidence>
<name>A0A4R6RLE5_9HYPH</name>
<proteinExistence type="predicted"/>